<dbReference type="Proteomes" id="UP000448199">
    <property type="component" value="Unassembled WGS sequence"/>
</dbReference>
<evidence type="ECO:0000256" key="2">
    <source>
        <dbReference type="SAM" id="SignalP"/>
    </source>
</evidence>
<dbReference type="PANTHER" id="PTHR43019:SF46">
    <property type="entry name" value="SERINE PROTEASE"/>
    <property type="match status" value="1"/>
</dbReference>
<proteinExistence type="predicted"/>
<dbReference type="AlphaFoldDB" id="A0A844XLC4"/>
<dbReference type="PRINTS" id="PR00834">
    <property type="entry name" value="PROTEASES2C"/>
</dbReference>
<reference evidence="3 4" key="1">
    <citation type="submission" date="2019-12" db="EMBL/GenBank/DDBJ databases">
        <title>Genomic-based taxomic classification of the family Erythrobacteraceae.</title>
        <authorList>
            <person name="Xu L."/>
        </authorList>
    </citation>
    <scope>NUCLEOTIDE SEQUENCE [LARGE SCALE GENOMIC DNA]</scope>
    <source>
        <strain evidence="3 4">DSM 17792</strain>
    </source>
</reference>
<dbReference type="PANTHER" id="PTHR43019">
    <property type="entry name" value="SERINE ENDOPROTEASE DEGS"/>
    <property type="match status" value="1"/>
</dbReference>
<feature type="chain" id="PRO_5032352556" evidence="2">
    <location>
        <begin position="23"/>
        <end position="523"/>
    </location>
</feature>
<dbReference type="EMBL" id="WTYC01000001">
    <property type="protein sequence ID" value="MXO46985.1"/>
    <property type="molecule type" value="Genomic_DNA"/>
</dbReference>
<keyword evidence="1" id="KW-1133">Transmembrane helix</keyword>
<dbReference type="SUPFAM" id="SSF50494">
    <property type="entry name" value="Trypsin-like serine proteases"/>
    <property type="match status" value="1"/>
</dbReference>
<feature type="signal peptide" evidence="2">
    <location>
        <begin position="1"/>
        <end position="22"/>
    </location>
</feature>
<dbReference type="InterPro" id="IPR009003">
    <property type="entry name" value="Peptidase_S1_PA"/>
</dbReference>
<dbReference type="InterPro" id="IPR001940">
    <property type="entry name" value="Peptidase_S1C"/>
</dbReference>
<comment type="caution">
    <text evidence="3">The sequence shown here is derived from an EMBL/GenBank/DDBJ whole genome shotgun (WGS) entry which is preliminary data.</text>
</comment>
<evidence type="ECO:0000313" key="3">
    <source>
        <dbReference type="EMBL" id="MXO46985.1"/>
    </source>
</evidence>
<accession>A0A844XLC4</accession>
<feature type="transmembrane region" description="Helical" evidence="1">
    <location>
        <begin position="298"/>
        <end position="316"/>
    </location>
</feature>
<dbReference type="InterPro" id="IPR043504">
    <property type="entry name" value="Peptidase_S1_PA_chymotrypsin"/>
</dbReference>
<keyword evidence="4" id="KW-1185">Reference proteome</keyword>
<protein>
    <submittedName>
        <fullName evidence="3">Trypsin-like serine protease</fullName>
    </submittedName>
</protein>
<keyword evidence="1" id="KW-0472">Membrane</keyword>
<keyword evidence="3" id="KW-0645">Protease</keyword>
<dbReference type="OrthoDB" id="9766361at2"/>
<feature type="transmembrane region" description="Helical" evidence="1">
    <location>
        <begin position="336"/>
        <end position="356"/>
    </location>
</feature>
<name>A0A844XLC4_9SPHN</name>
<sequence length="523" mass="56586">MGRTLSLIAALLALLAPALAHADPADIDAAARGVVRVVIISNDGEEIYPVSHGTGFAVGQNLIVTNAHVVRDAMNDEDLRIGIVPSGGGEAVYGQLAAVNARNDLALVKLTGSLRLPPLALAGRPVEGAGQVTSVGYPMNVDRAQGLAMADIFRSTSPVKSLGYVSGERPSRQFDTILHTAPIARGSSGGPLLDPCGRVVGVNSFGADNEGGDAEFFFAVSNRELVPFLRANDVEPKLNDSVCRSLEDLDAAEQERLEREQMEAMQSLAQRAEETRELRERALLKAQLSVAQDREDRMALAFVLLLAAFGIGLWGWSRHERFDAEAEDAELHRRKINIAFGIAAFLVVVALIAFLTRPGLDEIDRRVAAEMQEGATESGGEDPLAVNSGGDAELVCRLLPERSRITSAEAPDIEFDWTAEGCVNERTQYGYASGSWSRVFVPNEEDAVSVNSFDPDRRVFRSERYLLPRSAMSEAREARSRYSAPKCGEEGAASQLGDLQGEVLGQLPHQPNERLVYQCEARH</sequence>
<organism evidence="3 4">
    <name type="scientific">Qipengyuania vulgaris</name>
    <dbReference type="NCBI Taxonomy" id="291985"/>
    <lineage>
        <taxon>Bacteria</taxon>
        <taxon>Pseudomonadati</taxon>
        <taxon>Pseudomonadota</taxon>
        <taxon>Alphaproteobacteria</taxon>
        <taxon>Sphingomonadales</taxon>
        <taxon>Erythrobacteraceae</taxon>
        <taxon>Qipengyuania</taxon>
    </lineage>
</organism>
<dbReference type="GO" id="GO:0006508">
    <property type="term" value="P:proteolysis"/>
    <property type="evidence" value="ECO:0007669"/>
    <property type="project" value="UniProtKB-KW"/>
</dbReference>
<dbReference type="GO" id="GO:0004252">
    <property type="term" value="F:serine-type endopeptidase activity"/>
    <property type="evidence" value="ECO:0007669"/>
    <property type="project" value="InterPro"/>
</dbReference>
<evidence type="ECO:0000313" key="4">
    <source>
        <dbReference type="Proteomes" id="UP000448199"/>
    </source>
</evidence>
<keyword evidence="3" id="KW-0378">Hydrolase</keyword>
<evidence type="ECO:0000256" key="1">
    <source>
        <dbReference type="SAM" id="Phobius"/>
    </source>
</evidence>
<keyword evidence="2" id="KW-0732">Signal</keyword>
<dbReference type="Pfam" id="PF13365">
    <property type="entry name" value="Trypsin_2"/>
    <property type="match status" value="1"/>
</dbReference>
<keyword evidence="1" id="KW-0812">Transmembrane</keyword>
<gene>
    <name evidence="3" type="ORF">GRI69_01750</name>
</gene>
<dbReference type="Gene3D" id="2.40.10.10">
    <property type="entry name" value="Trypsin-like serine proteases"/>
    <property type="match status" value="2"/>
</dbReference>